<dbReference type="EMBL" id="QFFZ01000035">
    <property type="protein sequence ID" value="TEB09958.1"/>
    <property type="molecule type" value="Genomic_DNA"/>
</dbReference>
<evidence type="ECO:0000313" key="1">
    <source>
        <dbReference type="EMBL" id="TEB09958.1"/>
    </source>
</evidence>
<reference evidence="1 2" key="1">
    <citation type="journal article" date="2018" name="Environ. Microbiol.">
        <title>Novel energy conservation strategies and behaviour of Pelotomaculum schinkii driving syntrophic propionate catabolism.</title>
        <authorList>
            <person name="Hidalgo-Ahumada C.A.P."/>
            <person name="Nobu M.K."/>
            <person name="Narihiro T."/>
            <person name="Tamaki H."/>
            <person name="Liu W.T."/>
            <person name="Kamagata Y."/>
            <person name="Stams A.J.M."/>
            <person name="Imachi H."/>
            <person name="Sousa D.Z."/>
        </authorList>
    </citation>
    <scope>NUCLEOTIDE SEQUENCE [LARGE SCALE GENOMIC DNA]</scope>
    <source>
        <strain evidence="1 2">MGP</strain>
    </source>
</reference>
<evidence type="ECO:0000313" key="2">
    <source>
        <dbReference type="Proteomes" id="UP000297597"/>
    </source>
</evidence>
<dbReference type="AlphaFoldDB" id="A0A4Y7RLT7"/>
<keyword evidence="2" id="KW-1185">Reference proteome</keyword>
<name>A0A4Y7RLT7_9FIRM</name>
<proteinExistence type="predicted"/>
<dbReference type="Proteomes" id="UP000297597">
    <property type="component" value="Unassembled WGS sequence"/>
</dbReference>
<dbReference type="RefSeq" id="WP_192902933.1">
    <property type="nucleotide sequence ID" value="NZ_QFFZ01000035.1"/>
</dbReference>
<accession>A0A4Y7RLT7</accession>
<protein>
    <submittedName>
        <fullName evidence="1">Uncharacterized protein</fullName>
    </submittedName>
</protein>
<gene>
    <name evidence="1" type="ORF">Pmgp_02761</name>
</gene>
<sequence>MCLKSPDCFMKEKPSEYIGQAMPDYTYFRQDLGNVGETYAEVLKRLMGEQVKPSM</sequence>
<organism evidence="1 2">
    <name type="scientific">Pelotomaculum propionicicum</name>
    <dbReference type="NCBI Taxonomy" id="258475"/>
    <lineage>
        <taxon>Bacteria</taxon>
        <taxon>Bacillati</taxon>
        <taxon>Bacillota</taxon>
        <taxon>Clostridia</taxon>
        <taxon>Eubacteriales</taxon>
        <taxon>Desulfotomaculaceae</taxon>
        <taxon>Pelotomaculum</taxon>
    </lineage>
</organism>
<comment type="caution">
    <text evidence="1">The sequence shown here is derived from an EMBL/GenBank/DDBJ whole genome shotgun (WGS) entry which is preliminary data.</text>
</comment>